<feature type="domain" description="TRPM-like" evidence="5">
    <location>
        <begin position="150"/>
        <end position="297"/>
    </location>
</feature>
<evidence type="ECO:0000256" key="1">
    <source>
        <dbReference type="ARBA" id="ARBA00004141"/>
    </source>
</evidence>
<name>A0A8S2EQR3_9BILA</name>
<dbReference type="EMBL" id="CAJNOK010014767">
    <property type="protein sequence ID" value="CAF1211517.1"/>
    <property type="molecule type" value="Genomic_DNA"/>
</dbReference>
<dbReference type="AlphaFoldDB" id="A0A8S2EQR3"/>
<dbReference type="PANTHER" id="PTHR13800">
    <property type="entry name" value="TRANSIENT RECEPTOR POTENTIAL CATION CHANNEL, SUBFAMILY M, MEMBER 6"/>
    <property type="match status" value="1"/>
</dbReference>
<keyword evidence="3" id="KW-1133">Transmembrane helix</keyword>
<dbReference type="Proteomes" id="UP000677228">
    <property type="component" value="Unassembled WGS sequence"/>
</dbReference>
<dbReference type="Proteomes" id="UP000682733">
    <property type="component" value="Unassembled WGS sequence"/>
</dbReference>
<protein>
    <recommendedName>
        <fullName evidence="5">TRPM-like domain-containing protein</fullName>
    </recommendedName>
</protein>
<evidence type="ECO:0000256" key="3">
    <source>
        <dbReference type="ARBA" id="ARBA00022989"/>
    </source>
</evidence>
<evidence type="ECO:0000256" key="4">
    <source>
        <dbReference type="ARBA" id="ARBA00023136"/>
    </source>
</evidence>
<comment type="caution">
    <text evidence="6">The sequence shown here is derived from an EMBL/GenBank/DDBJ whole genome shotgun (WGS) entry which is preliminary data.</text>
</comment>
<accession>A0A8S2EQR3</accession>
<keyword evidence="2" id="KW-0812">Transmembrane</keyword>
<dbReference type="GO" id="GO:0030001">
    <property type="term" value="P:metal ion transport"/>
    <property type="evidence" value="ECO:0007669"/>
    <property type="project" value="TreeGrafter"/>
</dbReference>
<dbReference type="EMBL" id="CAJOBA010036301">
    <property type="protein sequence ID" value="CAF4020388.1"/>
    <property type="molecule type" value="Genomic_DNA"/>
</dbReference>
<evidence type="ECO:0000313" key="6">
    <source>
        <dbReference type="EMBL" id="CAF1211517.1"/>
    </source>
</evidence>
<dbReference type="InterPro" id="IPR050927">
    <property type="entry name" value="TRPM"/>
</dbReference>
<gene>
    <name evidence="6" type="ORF">OVA965_LOCUS24472</name>
    <name evidence="7" type="ORF">TMI583_LOCUS25192</name>
</gene>
<reference evidence="6" key="1">
    <citation type="submission" date="2021-02" db="EMBL/GenBank/DDBJ databases">
        <authorList>
            <person name="Nowell W R."/>
        </authorList>
    </citation>
    <scope>NUCLEOTIDE SEQUENCE</scope>
</reference>
<dbReference type="GO" id="GO:0005261">
    <property type="term" value="F:monoatomic cation channel activity"/>
    <property type="evidence" value="ECO:0007669"/>
    <property type="project" value="TreeGrafter"/>
</dbReference>
<organism evidence="6 8">
    <name type="scientific">Didymodactylos carnosus</name>
    <dbReference type="NCBI Taxonomy" id="1234261"/>
    <lineage>
        <taxon>Eukaryota</taxon>
        <taxon>Metazoa</taxon>
        <taxon>Spiralia</taxon>
        <taxon>Gnathifera</taxon>
        <taxon>Rotifera</taxon>
        <taxon>Eurotatoria</taxon>
        <taxon>Bdelloidea</taxon>
        <taxon>Philodinida</taxon>
        <taxon>Philodinidae</taxon>
        <taxon>Didymodactylos</taxon>
    </lineage>
</organism>
<dbReference type="GO" id="GO:0005886">
    <property type="term" value="C:plasma membrane"/>
    <property type="evidence" value="ECO:0007669"/>
    <property type="project" value="TreeGrafter"/>
</dbReference>
<evidence type="ECO:0000313" key="8">
    <source>
        <dbReference type="Proteomes" id="UP000677228"/>
    </source>
</evidence>
<dbReference type="PANTHER" id="PTHR13800:SF1">
    <property type="entry name" value="TRANSIENT RECEPTOR POTENTIAL CATION CHANNEL TRPM"/>
    <property type="match status" value="1"/>
</dbReference>
<dbReference type="InterPro" id="IPR057366">
    <property type="entry name" value="TRPM-like"/>
</dbReference>
<proteinExistence type="predicted"/>
<comment type="subcellular location">
    <subcellularLocation>
        <location evidence="1">Membrane</location>
        <topology evidence="1">Multi-pass membrane protein</topology>
    </subcellularLocation>
</comment>
<evidence type="ECO:0000313" key="7">
    <source>
        <dbReference type="EMBL" id="CAF4020388.1"/>
    </source>
</evidence>
<keyword evidence="4" id="KW-0472">Membrane</keyword>
<evidence type="ECO:0000256" key="2">
    <source>
        <dbReference type="ARBA" id="ARBA00022692"/>
    </source>
</evidence>
<sequence>MLRAEVVDEIKQFSNSDKYDYFHMIYECISKNTNYLTIVDLKANDPVEPDIDLVILKALLTASNYSEGDKNNDEYKRHKAKQFHLALLWDRIDIAKTYVMADENDWSDKSPFTSGYYYSSKVNSHNNNGDTLYGIYVRYITPLIGDFFEIDAVLQTTVVNNKRITPDENKQKWNSSTRGIMDIDKLLLLWSVLTNKHGLALLFWSRTKNKICAALIASLLYKNISANKKFLYDKLVCQELVCQAHEFEQLAINLLDLFYKHNRHECMRSVVRRIPSYGNCTWLTIAAKAKAKTFIAHGAIQDVLKDIWYGYIDHENCLLHTVVLSSFFPPLSGFLRYHTRLVYVDGPESTNEWDFESDRLMSDKQQEHRHAQTEENIGQRDAATAQKTPLLETFTVDLSIWYMRTLDIFFAVPQIGPKLVMIAKMVSMSQAKILYGENLAPSTT</sequence>
<dbReference type="Pfam" id="PF25508">
    <property type="entry name" value="TRPM2"/>
    <property type="match status" value="1"/>
</dbReference>
<evidence type="ECO:0000259" key="5">
    <source>
        <dbReference type="Pfam" id="PF25508"/>
    </source>
</evidence>